<evidence type="ECO:0000256" key="7">
    <source>
        <dbReference type="ARBA" id="ARBA00023121"/>
    </source>
</evidence>
<evidence type="ECO:0000313" key="8">
    <source>
        <dbReference type="EnsemblMetazoa" id="PPA11672.1"/>
    </source>
</evidence>
<accession>A0A2A6BXR2</accession>
<dbReference type="AlphaFoldDB" id="A0A2A6BXR2"/>
<dbReference type="InterPro" id="IPR008632">
    <property type="entry name" value="Gp-FAR-1"/>
</dbReference>
<evidence type="ECO:0000313" key="9">
    <source>
        <dbReference type="Proteomes" id="UP000005239"/>
    </source>
</evidence>
<evidence type="ECO:0000256" key="1">
    <source>
        <dbReference type="ARBA" id="ARBA00004613"/>
    </source>
</evidence>
<accession>A0A8R1YDW3</accession>
<gene>
    <name evidence="8" type="primary">WBGene00101226</name>
</gene>
<reference evidence="9" key="1">
    <citation type="journal article" date="2008" name="Nat. Genet.">
        <title>The Pristionchus pacificus genome provides a unique perspective on nematode lifestyle and parasitism.</title>
        <authorList>
            <person name="Dieterich C."/>
            <person name="Clifton S.W."/>
            <person name="Schuster L.N."/>
            <person name="Chinwalla A."/>
            <person name="Delehaunty K."/>
            <person name="Dinkelacker I."/>
            <person name="Fulton L."/>
            <person name="Fulton R."/>
            <person name="Godfrey J."/>
            <person name="Minx P."/>
            <person name="Mitreva M."/>
            <person name="Roeseler W."/>
            <person name="Tian H."/>
            <person name="Witte H."/>
            <person name="Yang S.P."/>
            <person name="Wilson R.K."/>
            <person name="Sommer R.J."/>
        </authorList>
    </citation>
    <scope>NUCLEOTIDE SEQUENCE [LARGE SCALE GENOMIC DNA]</scope>
    <source>
        <strain evidence="9">PS312</strain>
    </source>
</reference>
<keyword evidence="7" id="KW-0446">Lipid-binding</keyword>
<proteinExistence type="inferred from homology"/>
<protein>
    <recommendedName>
        <fullName evidence="3">Fatty-acid and retinol-binding protein 1</fullName>
    </recommendedName>
</protein>
<evidence type="ECO:0000256" key="3">
    <source>
        <dbReference type="ARBA" id="ARBA00017453"/>
    </source>
</evidence>
<evidence type="ECO:0000256" key="4">
    <source>
        <dbReference type="ARBA" id="ARBA00022525"/>
    </source>
</evidence>
<dbReference type="PANTHER" id="PTHR31418:SF7">
    <property type="entry name" value="FATTY-ACID AND RETINOL-BINDING PROTEIN 1"/>
    <property type="match status" value="1"/>
</dbReference>
<reference evidence="8" key="2">
    <citation type="submission" date="2022-06" db="UniProtKB">
        <authorList>
            <consortium name="EnsemblMetazoa"/>
        </authorList>
    </citation>
    <scope>IDENTIFICATION</scope>
    <source>
        <strain evidence="8">PS312</strain>
    </source>
</reference>
<sequence length="431" mass="49919">MKTPILLIIFYSQISASDIPLEVLNQLGGLHQVGVNEQEAFNIVKEESAKLGISFAQHYDNCLVSGNKEDYGTEIETFFTKVFPENSPFETKEQLLKVIEMQAPRLWSGKQRFDKMITKLDKESGTFVKDLYKRMLTIAVYVSQRFDNPMEYFPLVSRAIKKTTSSYKSLPQPSKDSLERVTCWYTLFRMMDKENPMKATWNLMRLLLAILLSLTCLSCEELLDKIRHIKDFEGNPVNIVTTMTVLQEESDKLGIALSKHYENCFEVKEGASKNEETITPEEIAKHRNEISAFMFAIFTDFNFDSTQEVLEEMEEYVPRLFARRSLIERTLGKLNKEAQMFLRNIWKEFLELIVKHTQGTREQKLDYMKTASGAIKKWSEDYILISQEAKNSLESITCAYTKLRIYDSKNTLAARFAGLEPIDDSFFHSEL</sequence>
<evidence type="ECO:0000256" key="5">
    <source>
        <dbReference type="ARBA" id="ARBA00022729"/>
    </source>
</evidence>
<keyword evidence="9" id="KW-1185">Reference proteome</keyword>
<keyword evidence="5" id="KW-0732">Signal</keyword>
<comment type="subcellular location">
    <subcellularLocation>
        <location evidence="1">Secreted</location>
    </subcellularLocation>
</comment>
<keyword evidence="4" id="KW-0964">Secreted</keyword>
<dbReference type="GO" id="GO:0005576">
    <property type="term" value="C:extracellular region"/>
    <property type="evidence" value="ECO:0007669"/>
    <property type="project" value="UniProtKB-SubCell"/>
</dbReference>
<evidence type="ECO:0000256" key="2">
    <source>
        <dbReference type="ARBA" id="ARBA00006648"/>
    </source>
</evidence>
<comment type="similarity">
    <text evidence="2">Belongs to the fatty-acid and retinol-binding protein (FARBP) family.</text>
</comment>
<dbReference type="GO" id="GO:0008289">
    <property type="term" value="F:lipid binding"/>
    <property type="evidence" value="ECO:0007669"/>
    <property type="project" value="UniProtKB-KW"/>
</dbReference>
<dbReference type="Proteomes" id="UP000005239">
    <property type="component" value="Unassembled WGS sequence"/>
</dbReference>
<keyword evidence="6" id="KW-0175">Coiled coil</keyword>
<dbReference type="PANTHER" id="PTHR31418">
    <property type="entry name" value="FATTY-ACID AND RETINOL-BINDING PROTEIN 1"/>
    <property type="match status" value="1"/>
</dbReference>
<name>A0A2A6BXR2_PRIPA</name>
<evidence type="ECO:0000256" key="6">
    <source>
        <dbReference type="ARBA" id="ARBA00023054"/>
    </source>
</evidence>
<organism evidence="8 9">
    <name type="scientific">Pristionchus pacificus</name>
    <name type="common">Parasitic nematode worm</name>
    <dbReference type="NCBI Taxonomy" id="54126"/>
    <lineage>
        <taxon>Eukaryota</taxon>
        <taxon>Metazoa</taxon>
        <taxon>Ecdysozoa</taxon>
        <taxon>Nematoda</taxon>
        <taxon>Chromadorea</taxon>
        <taxon>Rhabditida</taxon>
        <taxon>Rhabditina</taxon>
        <taxon>Diplogasteromorpha</taxon>
        <taxon>Diplogasteroidea</taxon>
        <taxon>Neodiplogasteridae</taxon>
        <taxon>Pristionchus</taxon>
    </lineage>
</organism>
<dbReference type="EnsemblMetazoa" id="PPA11672.1">
    <property type="protein sequence ID" value="PPA11672.1"/>
    <property type="gene ID" value="WBGene00101226"/>
</dbReference>